<protein>
    <submittedName>
        <fullName evidence="1">Uncharacterized protein</fullName>
    </submittedName>
</protein>
<comment type="caution">
    <text evidence="1">The sequence shown here is derived from an EMBL/GenBank/DDBJ whole genome shotgun (WGS) entry which is preliminary data.</text>
</comment>
<organism evidence="1 2">
    <name type="scientific">Alligator mississippiensis</name>
    <name type="common">American alligator</name>
    <dbReference type="NCBI Taxonomy" id="8496"/>
    <lineage>
        <taxon>Eukaryota</taxon>
        <taxon>Metazoa</taxon>
        <taxon>Chordata</taxon>
        <taxon>Craniata</taxon>
        <taxon>Vertebrata</taxon>
        <taxon>Euteleostomi</taxon>
        <taxon>Archelosauria</taxon>
        <taxon>Archosauria</taxon>
        <taxon>Crocodylia</taxon>
        <taxon>Alligatoridae</taxon>
        <taxon>Alligatorinae</taxon>
        <taxon>Alligator</taxon>
    </lineage>
</organism>
<gene>
    <name evidence="1" type="ORF">Y1Q_0016586</name>
</gene>
<accession>A0A151MK45</accession>
<evidence type="ECO:0000313" key="2">
    <source>
        <dbReference type="Proteomes" id="UP000050525"/>
    </source>
</evidence>
<proteinExistence type="predicted"/>
<name>A0A151MK45_ALLMI</name>
<reference evidence="1 2" key="1">
    <citation type="journal article" date="2012" name="Genome Biol.">
        <title>Sequencing three crocodilian genomes to illuminate the evolution of archosaurs and amniotes.</title>
        <authorList>
            <person name="St John J.A."/>
            <person name="Braun E.L."/>
            <person name="Isberg S.R."/>
            <person name="Miles L.G."/>
            <person name="Chong A.Y."/>
            <person name="Gongora J."/>
            <person name="Dalzell P."/>
            <person name="Moran C."/>
            <person name="Bed'hom B."/>
            <person name="Abzhanov A."/>
            <person name="Burgess S.C."/>
            <person name="Cooksey A.M."/>
            <person name="Castoe T.A."/>
            <person name="Crawford N.G."/>
            <person name="Densmore L.D."/>
            <person name="Drew J.C."/>
            <person name="Edwards S.V."/>
            <person name="Faircloth B.C."/>
            <person name="Fujita M.K."/>
            <person name="Greenwold M.J."/>
            <person name="Hoffmann F.G."/>
            <person name="Howard J.M."/>
            <person name="Iguchi T."/>
            <person name="Janes D.E."/>
            <person name="Khan S.Y."/>
            <person name="Kohno S."/>
            <person name="de Koning A.J."/>
            <person name="Lance S.L."/>
            <person name="McCarthy F.M."/>
            <person name="McCormack J.E."/>
            <person name="Merchant M.E."/>
            <person name="Peterson D.G."/>
            <person name="Pollock D.D."/>
            <person name="Pourmand N."/>
            <person name="Raney B.J."/>
            <person name="Roessler K.A."/>
            <person name="Sanford J.R."/>
            <person name="Sawyer R.H."/>
            <person name="Schmidt C.J."/>
            <person name="Triplett E.W."/>
            <person name="Tuberville T.D."/>
            <person name="Venegas-Anaya M."/>
            <person name="Howard J.T."/>
            <person name="Jarvis E.D."/>
            <person name="Guillette L.J.Jr."/>
            <person name="Glenn T.C."/>
            <person name="Green R.E."/>
            <person name="Ray D.A."/>
        </authorList>
    </citation>
    <scope>NUCLEOTIDE SEQUENCE [LARGE SCALE GENOMIC DNA]</scope>
    <source>
        <strain evidence="1">KSC_2009_1</strain>
    </source>
</reference>
<keyword evidence="2" id="KW-1185">Reference proteome</keyword>
<sequence length="68" mass="7621">MLGVWVRRKKRMLCLVSASGPSFSPQLCIQSVWRNTGLVNGIKSRSSPAVQFAYIKVIVSQSHPKYLD</sequence>
<dbReference type="EMBL" id="AKHW03006004">
    <property type="protein sequence ID" value="KYO24760.1"/>
    <property type="molecule type" value="Genomic_DNA"/>
</dbReference>
<dbReference type="AlphaFoldDB" id="A0A151MK45"/>
<dbReference type="Proteomes" id="UP000050525">
    <property type="component" value="Unassembled WGS sequence"/>
</dbReference>
<evidence type="ECO:0000313" key="1">
    <source>
        <dbReference type="EMBL" id="KYO24760.1"/>
    </source>
</evidence>